<evidence type="ECO:0000313" key="14">
    <source>
        <dbReference type="EMBL" id="RCK44441.1"/>
    </source>
</evidence>
<dbReference type="AlphaFoldDB" id="A0A367WVA8"/>
<evidence type="ECO:0000256" key="3">
    <source>
        <dbReference type="ARBA" id="ARBA00015915"/>
    </source>
</evidence>
<keyword evidence="7" id="KW-0574">Periplasm</keyword>
<evidence type="ECO:0000256" key="6">
    <source>
        <dbReference type="ARBA" id="ARBA00022729"/>
    </source>
</evidence>
<keyword evidence="8" id="KW-0862">Zinc</keyword>
<keyword evidence="6 13" id="KW-0732">Signal</keyword>
<evidence type="ECO:0000256" key="13">
    <source>
        <dbReference type="SAM" id="SignalP"/>
    </source>
</evidence>
<evidence type="ECO:0000256" key="5">
    <source>
        <dbReference type="ARBA" id="ARBA00022723"/>
    </source>
</evidence>
<evidence type="ECO:0000313" key="15">
    <source>
        <dbReference type="Proteomes" id="UP000252517"/>
    </source>
</evidence>
<protein>
    <recommendedName>
        <fullName evidence="3">High-affinity zinc uptake system protein ZnuA</fullName>
    </recommendedName>
</protein>
<dbReference type="InterPro" id="IPR050492">
    <property type="entry name" value="Bact_metal-bind_prot9"/>
</dbReference>
<keyword evidence="11" id="KW-1015">Disulfide bond</keyword>
<dbReference type="GO" id="GO:0006829">
    <property type="term" value="P:zinc ion transport"/>
    <property type="evidence" value="ECO:0007669"/>
    <property type="project" value="UniProtKB-KW"/>
</dbReference>
<dbReference type="EMBL" id="JPWH01000020">
    <property type="protein sequence ID" value="RCK44441.1"/>
    <property type="molecule type" value="Genomic_DNA"/>
</dbReference>
<keyword evidence="4" id="KW-0813">Transport</keyword>
<evidence type="ECO:0000256" key="2">
    <source>
        <dbReference type="ARBA" id="ARBA00011028"/>
    </source>
</evidence>
<dbReference type="GO" id="GO:0042597">
    <property type="term" value="C:periplasmic space"/>
    <property type="evidence" value="ECO:0007669"/>
    <property type="project" value="UniProtKB-SubCell"/>
</dbReference>
<accession>A0A367WVA8</accession>
<organism evidence="14 15">
    <name type="scientific">Thalassospira profundimaris</name>
    <dbReference type="NCBI Taxonomy" id="502049"/>
    <lineage>
        <taxon>Bacteria</taxon>
        <taxon>Pseudomonadati</taxon>
        <taxon>Pseudomonadota</taxon>
        <taxon>Alphaproteobacteria</taxon>
        <taxon>Rhodospirillales</taxon>
        <taxon>Thalassospiraceae</taxon>
        <taxon>Thalassospira</taxon>
    </lineage>
</organism>
<evidence type="ECO:0000256" key="7">
    <source>
        <dbReference type="ARBA" id="ARBA00022764"/>
    </source>
</evidence>
<feature type="signal peptide" evidence="13">
    <location>
        <begin position="1"/>
        <end position="26"/>
    </location>
</feature>
<feature type="chain" id="PRO_5016794232" description="High-affinity zinc uptake system protein ZnuA" evidence="13">
    <location>
        <begin position="27"/>
        <end position="348"/>
    </location>
</feature>
<dbReference type="CDD" id="cd01019">
    <property type="entry name" value="ZnuA"/>
    <property type="match status" value="1"/>
</dbReference>
<feature type="compositionally biased region" description="Basic and acidic residues" evidence="12">
    <location>
        <begin position="129"/>
        <end position="181"/>
    </location>
</feature>
<comment type="subcellular location">
    <subcellularLocation>
        <location evidence="1">Periplasm</location>
    </subcellularLocation>
</comment>
<dbReference type="RefSeq" id="WP_114089830.1">
    <property type="nucleotide sequence ID" value="NZ_JPWH01000020.1"/>
</dbReference>
<dbReference type="InterPro" id="IPR035520">
    <property type="entry name" value="ZnuA"/>
</dbReference>
<dbReference type="Pfam" id="PF01297">
    <property type="entry name" value="ZnuA"/>
    <property type="match status" value="1"/>
</dbReference>
<dbReference type="Gene3D" id="3.40.50.1980">
    <property type="entry name" value="Nitrogenase molybdenum iron protein domain"/>
    <property type="match status" value="3"/>
</dbReference>
<dbReference type="PANTHER" id="PTHR42953">
    <property type="entry name" value="HIGH-AFFINITY ZINC UPTAKE SYSTEM PROTEIN ZNUA-RELATED"/>
    <property type="match status" value="1"/>
</dbReference>
<evidence type="ECO:0000256" key="8">
    <source>
        <dbReference type="ARBA" id="ARBA00022833"/>
    </source>
</evidence>
<proteinExistence type="inferred from homology"/>
<keyword evidence="9" id="KW-0864">Zinc transport</keyword>
<evidence type="ECO:0000256" key="11">
    <source>
        <dbReference type="ARBA" id="ARBA00023157"/>
    </source>
</evidence>
<evidence type="ECO:0000256" key="1">
    <source>
        <dbReference type="ARBA" id="ARBA00004418"/>
    </source>
</evidence>
<evidence type="ECO:0000256" key="9">
    <source>
        <dbReference type="ARBA" id="ARBA00022906"/>
    </source>
</evidence>
<feature type="region of interest" description="Disordered" evidence="12">
    <location>
        <begin position="129"/>
        <end position="185"/>
    </location>
</feature>
<evidence type="ECO:0000256" key="10">
    <source>
        <dbReference type="ARBA" id="ARBA00023065"/>
    </source>
</evidence>
<sequence length="348" mass="37655">MPKSRLLFAGAFFAAAQFAVPAASWAADAPKVVASIKPIHSIVAAIMQGVGKPELLVNGAASPHTYSLRPSEARALQNADLVIYVSPELESFLAKPLKSLSANAKVMELAEAKGVETLEMREGGAFEAHHHGDEHEDGHDDHDHDHHDGDHDHAEDADHDHDHTDVEHAEEHEHHHDEGDPHIWMSPENGKAIATDITEELAEIDPAHADFYRANLKSLLGKIDATKDDLASRVAPVKDKPFIVFHDAYQYLEHSFGLHAVGSITISPDRKPGAKRLHDIEDKIKSSGATCVFAEPQFKPAIVQSIVADTGARTGTLDPLGANIDAGPNAYIEILSQNIDHLASCLEG</sequence>
<dbReference type="OrthoDB" id="7346865at2"/>
<keyword evidence="10" id="KW-0406">Ion transport</keyword>
<dbReference type="Proteomes" id="UP000252517">
    <property type="component" value="Unassembled WGS sequence"/>
</dbReference>
<dbReference type="SUPFAM" id="SSF53807">
    <property type="entry name" value="Helical backbone' metal receptor"/>
    <property type="match status" value="1"/>
</dbReference>
<evidence type="ECO:0000256" key="4">
    <source>
        <dbReference type="ARBA" id="ARBA00022448"/>
    </source>
</evidence>
<dbReference type="PANTHER" id="PTHR42953:SF3">
    <property type="entry name" value="HIGH-AFFINITY ZINC UPTAKE SYSTEM PROTEIN ZNUA"/>
    <property type="match status" value="1"/>
</dbReference>
<dbReference type="GO" id="GO:0046872">
    <property type="term" value="F:metal ion binding"/>
    <property type="evidence" value="ECO:0007669"/>
    <property type="project" value="UniProtKB-KW"/>
</dbReference>
<name>A0A367WVA8_9PROT</name>
<evidence type="ECO:0000256" key="12">
    <source>
        <dbReference type="SAM" id="MobiDB-lite"/>
    </source>
</evidence>
<keyword evidence="5" id="KW-0479">Metal-binding</keyword>
<comment type="caution">
    <text evidence="14">The sequence shown here is derived from an EMBL/GenBank/DDBJ whole genome shotgun (WGS) entry which is preliminary data.</text>
</comment>
<comment type="similarity">
    <text evidence="2">Belongs to the bacterial solute-binding protein 9 family.</text>
</comment>
<reference evidence="14 15" key="1">
    <citation type="submission" date="2014-07" db="EMBL/GenBank/DDBJ databases">
        <title>Draft genome sequence of Thalassospira profundimaris S25-3-2.</title>
        <authorList>
            <person name="Lai Q."/>
            <person name="Shao Z."/>
        </authorList>
    </citation>
    <scope>NUCLEOTIDE SEQUENCE [LARGE SCALE GENOMIC DNA]</scope>
    <source>
        <strain evidence="14 15">S25-3-2</strain>
    </source>
</reference>
<gene>
    <name evidence="14" type="ORF">TH25_19465</name>
</gene>
<dbReference type="InterPro" id="IPR006127">
    <property type="entry name" value="ZnuA-like"/>
</dbReference>